<comment type="subcellular location">
    <subcellularLocation>
        <location evidence="1">Membrane</location>
        <topology evidence="1">Multi-pass membrane protein</topology>
    </subcellularLocation>
</comment>
<evidence type="ECO:0000256" key="3">
    <source>
        <dbReference type="ARBA" id="ARBA00022989"/>
    </source>
</evidence>
<reference evidence="7" key="2">
    <citation type="journal article" date="2023" name="Proc. Natl. Acad. Sci. U.S.A.">
        <title>A global phylogenomic analysis of the shiitake genus Lentinula.</title>
        <authorList>
            <person name="Sierra-Patev S."/>
            <person name="Min B."/>
            <person name="Naranjo-Ortiz M."/>
            <person name="Looney B."/>
            <person name="Konkel Z."/>
            <person name="Slot J.C."/>
            <person name="Sakamoto Y."/>
            <person name="Steenwyk J.L."/>
            <person name="Rokas A."/>
            <person name="Carro J."/>
            <person name="Camarero S."/>
            <person name="Ferreira P."/>
            <person name="Molpeceres G."/>
            <person name="Ruiz-Duenas F.J."/>
            <person name="Serrano A."/>
            <person name="Henrissat B."/>
            <person name="Drula E."/>
            <person name="Hughes K.W."/>
            <person name="Mata J.L."/>
            <person name="Ishikawa N.K."/>
            <person name="Vargas-Isla R."/>
            <person name="Ushijima S."/>
            <person name="Smith C.A."/>
            <person name="Donoghue J."/>
            <person name="Ahrendt S."/>
            <person name="Andreopoulos W."/>
            <person name="He G."/>
            <person name="LaButti K."/>
            <person name="Lipzen A."/>
            <person name="Ng V."/>
            <person name="Riley R."/>
            <person name="Sandor L."/>
            <person name="Barry K."/>
            <person name="Martinez A.T."/>
            <person name="Xiao Y."/>
            <person name="Gibbons J.G."/>
            <person name="Terashima K."/>
            <person name="Grigoriev I.V."/>
            <person name="Hibbett D."/>
        </authorList>
    </citation>
    <scope>NUCLEOTIDE SEQUENCE</scope>
    <source>
        <strain evidence="7">Sp2 HRB7682 ss15</strain>
    </source>
</reference>
<dbReference type="GO" id="GO:0005254">
    <property type="term" value="F:chloride channel activity"/>
    <property type="evidence" value="ECO:0007669"/>
    <property type="project" value="TreeGrafter"/>
</dbReference>
<evidence type="ECO:0000256" key="4">
    <source>
        <dbReference type="ARBA" id="ARBA00023136"/>
    </source>
</evidence>
<dbReference type="PANTHER" id="PTHR12308:SF73">
    <property type="entry name" value="ANOCTAMIN"/>
    <property type="match status" value="1"/>
</dbReference>
<organism evidence="7 8">
    <name type="scientific">Lentinula lateritia</name>
    <dbReference type="NCBI Taxonomy" id="40482"/>
    <lineage>
        <taxon>Eukaryota</taxon>
        <taxon>Fungi</taxon>
        <taxon>Dikarya</taxon>
        <taxon>Basidiomycota</taxon>
        <taxon>Agaricomycotina</taxon>
        <taxon>Agaricomycetes</taxon>
        <taxon>Agaricomycetidae</taxon>
        <taxon>Agaricales</taxon>
        <taxon>Marasmiineae</taxon>
        <taxon>Omphalotaceae</taxon>
        <taxon>Lentinula</taxon>
    </lineage>
</organism>
<accession>A0A9W8ZQY5</accession>
<keyword evidence="3 5" id="KW-1133">Transmembrane helix</keyword>
<keyword evidence="2 5" id="KW-0812">Transmembrane</keyword>
<evidence type="ECO:0000256" key="5">
    <source>
        <dbReference type="SAM" id="Phobius"/>
    </source>
</evidence>
<dbReference type="GO" id="GO:0016020">
    <property type="term" value="C:membrane"/>
    <property type="evidence" value="ECO:0007669"/>
    <property type="project" value="UniProtKB-SubCell"/>
</dbReference>
<proteinExistence type="predicted"/>
<evidence type="ECO:0000256" key="1">
    <source>
        <dbReference type="ARBA" id="ARBA00004141"/>
    </source>
</evidence>
<evidence type="ECO:0000259" key="6">
    <source>
        <dbReference type="Pfam" id="PF04547"/>
    </source>
</evidence>
<reference evidence="7" key="1">
    <citation type="submission" date="2022-08" db="EMBL/GenBank/DDBJ databases">
        <authorList>
            <consortium name="DOE Joint Genome Institute"/>
            <person name="Min B."/>
            <person name="Riley R."/>
            <person name="Sierra-Patev S."/>
            <person name="Naranjo-Ortiz M."/>
            <person name="Looney B."/>
            <person name="Konkel Z."/>
            <person name="Slot J.C."/>
            <person name="Sakamoto Y."/>
            <person name="Steenwyk J.L."/>
            <person name="Rokas A."/>
            <person name="Carro J."/>
            <person name="Camarero S."/>
            <person name="Ferreira P."/>
            <person name="Molpeceres G."/>
            <person name="Ruiz-Duenas F.J."/>
            <person name="Serrano A."/>
            <person name="Henrissat B."/>
            <person name="Drula E."/>
            <person name="Hughes K.W."/>
            <person name="Mata J.L."/>
            <person name="Ishikawa N.K."/>
            <person name="Vargas-Isla R."/>
            <person name="Ushijima S."/>
            <person name="Smith C.A."/>
            <person name="Ahrendt S."/>
            <person name="Andreopoulos W."/>
            <person name="He G."/>
            <person name="Labutti K."/>
            <person name="Lipzen A."/>
            <person name="Ng V."/>
            <person name="Sandor L."/>
            <person name="Barry K."/>
            <person name="Martinez A.T."/>
            <person name="Xiao Y."/>
            <person name="Gibbons J.G."/>
            <person name="Terashima K."/>
            <person name="Hibbett D.S."/>
            <person name="Grigoriev I.V."/>
        </authorList>
    </citation>
    <scope>NUCLEOTIDE SEQUENCE</scope>
    <source>
        <strain evidence="7">Sp2 HRB7682 ss15</strain>
    </source>
</reference>
<dbReference type="GO" id="GO:0032541">
    <property type="term" value="C:cortical endoplasmic reticulum"/>
    <property type="evidence" value="ECO:0007669"/>
    <property type="project" value="TreeGrafter"/>
</dbReference>
<dbReference type="InterPro" id="IPR007632">
    <property type="entry name" value="Anoctamin"/>
</dbReference>
<dbReference type="Proteomes" id="UP001150238">
    <property type="component" value="Unassembled WGS sequence"/>
</dbReference>
<feature type="transmembrane region" description="Helical" evidence="5">
    <location>
        <begin position="64"/>
        <end position="81"/>
    </location>
</feature>
<dbReference type="EMBL" id="JANVFS010000059">
    <property type="protein sequence ID" value="KAJ4464444.1"/>
    <property type="molecule type" value="Genomic_DNA"/>
</dbReference>
<dbReference type="PANTHER" id="PTHR12308">
    <property type="entry name" value="ANOCTAMIN"/>
    <property type="match status" value="1"/>
</dbReference>
<comment type="caution">
    <text evidence="7">The sequence shown here is derived from an EMBL/GenBank/DDBJ whole genome shotgun (WGS) entry which is preliminary data.</text>
</comment>
<gene>
    <name evidence="7" type="ORF">C8J55DRAFT_590415</name>
</gene>
<dbReference type="InterPro" id="IPR049452">
    <property type="entry name" value="Anoctamin_TM"/>
</dbReference>
<sequence length="266" mass="29169">NHTHHSSYNFFLALKTFIFTALIAYLGPALSAFVYVPFGEGLMRIVQAWLFDGFVPHTGSHYTVTNQIVSTFVEIGVLYILPKIAAFRTKKADLSIGTGSSLGKRKVVFEDEKGKGGQAEKEFLDQARAEAASPAYDAFGGYSDMVIQFGYVALWSTSWPLPPVMAPLNNLLKLSSDVFKITVHEAVRTDTTGPWFEALGSLSWHPLLFITQNPAGPTSLCTTFHPSSTDACIWIHHVVVFASSSSGVVRSMTQSDEDAMVHKSTR</sequence>
<protein>
    <submittedName>
        <fullName evidence="7">Calcium-activated chloride channel-domain-containing protein</fullName>
    </submittedName>
</protein>
<name>A0A9W8ZQY5_9AGAR</name>
<evidence type="ECO:0000313" key="7">
    <source>
        <dbReference type="EMBL" id="KAJ4464444.1"/>
    </source>
</evidence>
<dbReference type="Pfam" id="PF04547">
    <property type="entry name" value="Anoctamin"/>
    <property type="match status" value="1"/>
</dbReference>
<feature type="domain" description="Anoctamin transmembrane" evidence="6">
    <location>
        <begin position="1"/>
        <end position="204"/>
    </location>
</feature>
<feature type="non-terminal residue" evidence="7">
    <location>
        <position position="1"/>
    </location>
</feature>
<evidence type="ECO:0000313" key="8">
    <source>
        <dbReference type="Proteomes" id="UP001150238"/>
    </source>
</evidence>
<dbReference type="AlphaFoldDB" id="A0A9W8ZQY5"/>
<evidence type="ECO:0000256" key="2">
    <source>
        <dbReference type="ARBA" id="ARBA00022692"/>
    </source>
</evidence>
<keyword evidence="4 5" id="KW-0472">Membrane</keyword>
<feature type="transmembrane region" description="Helical" evidence="5">
    <location>
        <begin position="12"/>
        <end position="36"/>
    </location>
</feature>